<keyword evidence="8" id="KW-0325">Glycoprotein</keyword>
<evidence type="ECO:0000256" key="7">
    <source>
        <dbReference type="ARBA" id="ARBA00023170"/>
    </source>
</evidence>
<keyword evidence="6" id="KW-0472">Membrane</keyword>
<evidence type="ECO:0000256" key="8">
    <source>
        <dbReference type="ARBA" id="ARBA00023180"/>
    </source>
</evidence>
<reference evidence="11" key="1">
    <citation type="submission" date="2020-04" db="EMBL/GenBank/DDBJ databases">
        <authorList>
            <person name="Alioto T."/>
            <person name="Alioto T."/>
            <person name="Gomez Garrido J."/>
        </authorList>
    </citation>
    <scope>NUCLEOTIDE SEQUENCE</scope>
    <source>
        <strain evidence="11">A484AB</strain>
    </source>
</reference>
<dbReference type="EMBL" id="CACRXK020009749">
    <property type="protein sequence ID" value="CAB4017880.1"/>
    <property type="molecule type" value="Genomic_DNA"/>
</dbReference>
<dbReference type="PANTHER" id="PTHR24246">
    <property type="entry name" value="OLFACTORY RECEPTOR AND ADENOSINE RECEPTOR"/>
    <property type="match status" value="1"/>
</dbReference>
<keyword evidence="3 10" id="KW-0812">Transmembrane</keyword>
<comment type="similarity">
    <text evidence="10">Belongs to the G-protein coupled receptor 1 family.</text>
</comment>
<dbReference type="Gene3D" id="1.20.1070.10">
    <property type="entry name" value="Rhodopsin 7-helix transmembrane proteins"/>
    <property type="match status" value="1"/>
</dbReference>
<sequence>MHLDFVSSECFNSTAPTELSILTATFSCLFLIVTIPSNLLVCLAVIIDPNRELRTQFNCFTFNLALADLTVGCITEAIFVYYHINESMDREFGHHIDAFMQKISHIPFLITAVASALTIAALALERYLAVTSPFCYRQYFDVQLSVVLSIIIWIVALGFGLLNMVMDYYLQCFIILNSVLLFTGFIVCFACFKIRKTLRDASSNWEEIGMRSTREDGDLNIQKKLTKTFEIMIGALICCYAPACAMVYYMSVCEDCNCEVVQWFRDALAWLIVLNSAINPFIYAFRNVSFRSAVNIIIRCQCRHRQTTTLHNVF</sequence>
<dbReference type="GO" id="GO:0004930">
    <property type="term" value="F:G protein-coupled receptor activity"/>
    <property type="evidence" value="ECO:0007669"/>
    <property type="project" value="UniProtKB-KW"/>
</dbReference>
<comment type="subcellular location">
    <subcellularLocation>
        <location evidence="1">Cell membrane</location>
        <topology evidence="1">Multi-pass membrane protein</topology>
    </subcellularLocation>
</comment>
<proteinExistence type="inferred from homology"/>
<protein>
    <submittedName>
        <fullName evidence="11">Histamine H2 receptor-like</fullName>
    </submittedName>
</protein>
<dbReference type="PROSITE" id="PS00237">
    <property type="entry name" value="G_PROTEIN_RECEP_F1_1"/>
    <property type="match status" value="1"/>
</dbReference>
<evidence type="ECO:0000256" key="1">
    <source>
        <dbReference type="ARBA" id="ARBA00004651"/>
    </source>
</evidence>
<dbReference type="OrthoDB" id="5967683at2759"/>
<dbReference type="InterPro" id="IPR000276">
    <property type="entry name" value="GPCR_Rhodpsn"/>
</dbReference>
<dbReference type="PROSITE" id="PS50262">
    <property type="entry name" value="G_PROTEIN_RECEP_F1_2"/>
    <property type="match status" value="1"/>
</dbReference>
<accession>A0A6S7IMH5</accession>
<dbReference type="Pfam" id="PF00001">
    <property type="entry name" value="7tm_1"/>
    <property type="match status" value="1"/>
</dbReference>
<dbReference type="InterPro" id="IPR017452">
    <property type="entry name" value="GPCR_Rhodpsn_7TM"/>
</dbReference>
<evidence type="ECO:0000256" key="4">
    <source>
        <dbReference type="ARBA" id="ARBA00022989"/>
    </source>
</evidence>
<evidence type="ECO:0000256" key="2">
    <source>
        <dbReference type="ARBA" id="ARBA00022475"/>
    </source>
</evidence>
<gene>
    <name evidence="11" type="ORF">PACLA_8A036315</name>
</gene>
<evidence type="ECO:0000313" key="12">
    <source>
        <dbReference type="Proteomes" id="UP001152795"/>
    </source>
</evidence>
<evidence type="ECO:0000256" key="6">
    <source>
        <dbReference type="ARBA" id="ARBA00023136"/>
    </source>
</evidence>
<evidence type="ECO:0000256" key="9">
    <source>
        <dbReference type="ARBA" id="ARBA00023224"/>
    </source>
</evidence>
<keyword evidence="9 10" id="KW-0807">Transducer</keyword>
<dbReference type="CDD" id="cd00637">
    <property type="entry name" value="7tm_classA_rhodopsin-like"/>
    <property type="match status" value="1"/>
</dbReference>
<dbReference type="GO" id="GO:0005886">
    <property type="term" value="C:plasma membrane"/>
    <property type="evidence" value="ECO:0007669"/>
    <property type="project" value="UniProtKB-SubCell"/>
</dbReference>
<keyword evidence="7 10" id="KW-0675">Receptor</keyword>
<dbReference type="PANTHER" id="PTHR24246:SF27">
    <property type="entry name" value="ADENOSINE RECEPTOR, ISOFORM A"/>
    <property type="match status" value="1"/>
</dbReference>
<keyword evidence="5 10" id="KW-0297">G-protein coupled receptor</keyword>
<dbReference type="SUPFAM" id="SSF81321">
    <property type="entry name" value="Family A G protein-coupled receptor-like"/>
    <property type="match status" value="1"/>
</dbReference>
<keyword evidence="2" id="KW-1003">Cell membrane</keyword>
<evidence type="ECO:0000256" key="10">
    <source>
        <dbReference type="RuleBase" id="RU000688"/>
    </source>
</evidence>
<keyword evidence="4" id="KW-1133">Transmembrane helix</keyword>
<evidence type="ECO:0000256" key="5">
    <source>
        <dbReference type="ARBA" id="ARBA00023040"/>
    </source>
</evidence>
<name>A0A6S7IMH5_PARCT</name>
<keyword evidence="12" id="KW-1185">Reference proteome</keyword>
<dbReference type="PRINTS" id="PR00237">
    <property type="entry name" value="GPCRRHODOPSN"/>
</dbReference>
<evidence type="ECO:0000313" key="11">
    <source>
        <dbReference type="EMBL" id="CAB4017880.1"/>
    </source>
</evidence>
<dbReference type="Proteomes" id="UP001152795">
    <property type="component" value="Unassembled WGS sequence"/>
</dbReference>
<dbReference type="AlphaFoldDB" id="A0A6S7IMH5"/>
<evidence type="ECO:0000256" key="3">
    <source>
        <dbReference type="ARBA" id="ARBA00022692"/>
    </source>
</evidence>
<organism evidence="11 12">
    <name type="scientific">Paramuricea clavata</name>
    <name type="common">Red gorgonian</name>
    <name type="synonym">Violescent sea-whip</name>
    <dbReference type="NCBI Taxonomy" id="317549"/>
    <lineage>
        <taxon>Eukaryota</taxon>
        <taxon>Metazoa</taxon>
        <taxon>Cnidaria</taxon>
        <taxon>Anthozoa</taxon>
        <taxon>Octocorallia</taxon>
        <taxon>Malacalcyonacea</taxon>
        <taxon>Plexauridae</taxon>
        <taxon>Paramuricea</taxon>
    </lineage>
</organism>
<comment type="caution">
    <text evidence="11">The sequence shown here is derived from an EMBL/GenBank/DDBJ whole genome shotgun (WGS) entry which is preliminary data.</text>
</comment>